<dbReference type="Proteomes" id="UP001611162">
    <property type="component" value="Unassembled WGS sequence"/>
</dbReference>
<dbReference type="EMBL" id="JBIRRB010000021">
    <property type="protein sequence ID" value="MFI0915383.1"/>
    <property type="molecule type" value="Genomic_DNA"/>
</dbReference>
<name>A0ABW7THN8_9ACTN</name>
<dbReference type="RefSeq" id="WP_397614966.1">
    <property type="nucleotide sequence ID" value="NZ_JBIRRB010000021.1"/>
</dbReference>
<gene>
    <name evidence="1" type="ORF">ACH4TF_33900</name>
</gene>
<evidence type="ECO:0000313" key="1">
    <source>
        <dbReference type="EMBL" id="MFI0915383.1"/>
    </source>
</evidence>
<comment type="caution">
    <text evidence="1">The sequence shown here is derived from an EMBL/GenBank/DDBJ whole genome shotgun (WGS) entry which is preliminary data.</text>
</comment>
<evidence type="ECO:0000313" key="2">
    <source>
        <dbReference type="Proteomes" id="UP001611162"/>
    </source>
</evidence>
<reference evidence="1 2" key="1">
    <citation type="submission" date="2024-10" db="EMBL/GenBank/DDBJ databases">
        <title>The Natural Products Discovery Center: Release of the First 8490 Sequenced Strains for Exploring Actinobacteria Biosynthetic Diversity.</title>
        <authorList>
            <person name="Kalkreuter E."/>
            <person name="Kautsar S.A."/>
            <person name="Yang D."/>
            <person name="Bader C.D."/>
            <person name="Teijaro C.N."/>
            <person name="Fluegel L."/>
            <person name="Davis C.M."/>
            <person name="Simpson J.R."/>
            <person name="Lauterbach L."/>
            <person name="Steele A.D."/>
            <person name="Gui C."/>
            <person name="Meng S."/>
            <person name="Li G."/>
            <person name="Viehrig K."/>
            <person name="Ye F."/>
            <person name="Su P."/>
            <person name="Kiefer A.F."/>
            <person name="Nichols A."/>
            <person name="Cepeda A.J."/>
            <person name="Yan W."/>
            <person name="Fan B."/>
            <person name="Jiang Y."/>
            <person name="Adhikari A."/>
            <person name="Zheng C.-J."/>
            <person name="Schuster L."/>
            <person name="Cowan T.M."/>
            <person name="Smanski M.J."/>
            <person name="Chevrette M.G."/>
            <person name="De Carvalho L.P.S."/>
            <person name="Shen B."/>
        </authorList>
    </citation>
    <scope>NUCLEOTIDE SEQUENCE [LARGE SCALE GENOMIC DNA]</scope>
    <source>
        <strain evidence="1 2">NPDC020979</strain>
    </source>
</reference>
<organism evidence="1 2">
    <name type="scientific">Streptomyces abikoensis</name>
    <dbReference type="NCBI Taxonomy" id="97398"/>
    <lineage>
        <taxon>Bacteria</taxon>
        <taxon>Bacillati</taxon>
        <taxon>Actinomycetota</taxon>
        <taxon>Actinomycetes</taxon>
        <taxon>Kitasatosporales</taxon>
        <taxon>Streptomycetaceae</taxon>
        <taxon>Streptomyces</taxon>
    </lineage>
</organism>
<sequence>MMDALTTVPLHDVLTQTERRLERLLKRNDGHYSKFNGTAGFPTDVGTWVRLSWRRPASLNPNR</sequence>
<accession>A0ABW7THN8</accession>
<protein>
    <submittedName>
        <fullName evidence="1">Uncharacterized protein</fullName>
    </submittedName>
</protein>
<proteinExistence type="predicted"/>
<keyword evidence="2" id="KW-1185">Reference proteome</keyword>